<dbReference type="SUPFAM" id="SSF46785">
    <property type="entry name" value="Winged helix' DNA-binding domain"/>
    <property type="match status" value="1"/>
</dbReference>
<dbReference type="PRINTS" id="PR00035">
    <property type="entry name" value="HTHGNTR"/>
</dbReference>
<evidence type="ECO:0000313" key="9">
    <source>
        <dbReference type="Proteomes" id="UP000037507"/>
    </source>
</evidence>
<feature type="domain" description="HTH gntR-type" evidence="7">
    <location>
        <begin position="24"/>
        <end position="92"/>
    </location>
</feature>
<feature type="region of interest" description="Disordered" evidence="6">
    <location>
        <begin position="91"/>
        <end position="138"/>
    </location>
</feature>
<dbReference type="InterPro" id="IPR000524">
    <property type="entry name" value="Tscrpt_reg_HTH_GntR"/>
</dbReference>
<dbReference type="RefSeq" id="WP_053174111.1">
    <property type="nucleotide sequence ID" value="NZ_LFYT02000010.1"/>
</dbReference>
<dbReference type="AlphaFoldDB" id="A0A2T7UDQ1"/>
<dbReference type="PROSITE" id="PS50949">
    <property type="entry name" value="HTH_GNTR"/>
    <property type="match status" value="1"/>
</dbReference>
<evidence type="ECO:0000259" key="7">
    <source>
        <dbReference type="PROSITE" id="PS50949"/>
    </source>
</evidence>
<evidence type="ECO:0000256" key="2">
    <source>
        <dbReference type="ARBA" id="ARBA00022898"/>
    </source>
</evidence>
<dbReference type="SUPFAM" id="SSF53383">
    <property type="entry name" value="PLP-dependent transferases"/>
    <property type="match status" value="1"/>
</dbReference>
<dbReference type="InterPro" id="IPR015421">
    <property type="entry name" value="PyrdxlP-dep_Trfase_major"/>
</dbReference>
<dbReference type="InterPro" id="IPR051446">
    <property type="entry name" value="HTH_trans_reg/aminotransferase"/>
</dbReference>
<keyword evidence="5" id="KW-0804">Transcription</keyword>
<keyword evidence="4" id="KW-0238">DNA-binding</keyword>
<dbReference type="STRING" id="1293045.H663_13955"/>
<reference evidence="8" key="1">
    <citation type="submission" date="2017-04" db="EMBL/GenBank/DDBJ databases">
        <title>Unexpected and diverse lifestyles within the genus Limnohabitans.</title>
        <authorList>
            <person name="Kasalicky V."/>
            <person name="Mehrshad M."/>
            <person name="Andrei S.-A."/>
            <person name="Salcher M."/>
            <person name="Kratochvilova H."/>
            <person name="Simek K."/>
            <person name="Ghai R."/>
        </authorList>
    </citation>
    <scope>NUCLEOTIDE SEQUENCE [LARGE SCALE GENOMIC DNA]</scope>
    <source>
        <strain evidence="8">II-D5</strain>
    </source>
</reference>
<protein>
    <submittedName>
        <fullName evidence="8">GntR family transcriptional regulator</fullName>
    </submittedName>
</protein>
<dbReference type="OrthoDB" id="9804020at2"/>
<dbReference type="PANTHER" id="PTHR46577:SF1">
    <property type="entry name" value="HTH-TYPE TRANSCRIPTIONAL REGULATORY PROTEIN GABR"/>
    <property type="match status" value="1"/>
</dbReference>
<evidence type="ECO:0000256" key="1">
    <source>
        <dbReference type="ARBA" id="ARBA00005384"/>
    </source>
</evidence>
<evidence type="ECO:0000256" key="5">
    <source>
        <dbReference type="ARBA" id="ARBA00023163"/>
    </source>
</evidence>
<dbReference type="Proteomes" id="UP000037507">
    <property type="component" value="Unassembled WGS sequence"/>
</dbReference>
<accession>A0A2T7UDQ1</accession>
<evidence type="ECO:0000256" key="3">
    <source>
        <dbReference type="ARBA" id="ARBA00023015"/>
    </source>
</evidence>
<dbReference type="Pfam" id="PF00155">
    <property type="entry name" value="Aminotran_1_2"/>
    <property type="match status" value="1"/>
</dbReference>
<dbReference type="GO" id="GO:0003700">
    <property type="term" value="F:DNA-binding transcription factor activity"/>
    <property type="evidence" value="ECO:0007669"/>
    <property type="project" value="InterPro"/>
</dbReference>
<proteinExistence type="inferred from homology"/>
<dbReference type="PANTHER" id="PTHR46577">
    <property type="entry name" value="HTH-TYPE TRANSCRIPTIONAL REGULATORY PROTEIN GABR"/>
    <property type="match status" value="1"/>
</dbReference>
<dbReference type="Gene3D" id="3.40.640.10">
    <property type="entry name" value="Type I PLP-dependent aspartate aminotransferase-like (Major domain)"/>
    <property type="match status" value="1"/>
</dbReference>
<sequence length="532" mass="59928">MTSRHRTKDVQWESLFALQDKPAMPLQQRLRLAAVEAILEGRLPPGATLPSSRELAKALGLSRNTVTSAYMRLIDDGFLEAHPRSGVFVKVHGDQRPSGLSKADWRAKPLPEPVRTPQNQPEREAPAMTQPTSPDWSARLIRSLSDRRTLAKPDQWRQYPYPFVYGTFDPQLFPTEAFRECCVHSLARVHLPQWTPDFELSDVPELIEQIRLRLLPKRGVFALPEEILITVGAQHAYYMLGEALFDAQSRVGLEEPGHPHARNSFASRQPQWQPLAVDDQGLVVDRLTPLDYVYVTPSHQSPTTRTLSLERRKRLLALAEQRDFVVIEDDYEAENLYVGEPMPALKSLDKVGRVIYVGSISKSLSPSLRLGYIVAPRALIAELRVLRHAMVRHPSAFLQHAFAHFLSLGHHEPHARRVNQALQARMQAVGEALRRELPDFQFELPTGGASVWVRAPDWADTAELALMAREQGVLIEAGEVFFMHPPYPCPFFRLRLSSIGVDQIGPGIRALAVAVYDLAQARGVPRVLARLH</sequence>
<dbReference type="Pfam" id="PF00392">
    <property type="entry name" value="GntR"/>
    <property type="match status" value="1"/>
</dbReference>
<dbReference type="InterPro" id="IPR036390">
    <property type="entry name" value="WH_DNA-bd_sf"/>
</dbReference>
<dbReference type="SMART" id="SM00345">
    <property type="entry name" value="HTH_GNTR"/>
    <property type="match status" value="1"/>
</dbReference>
<name>A0A2T7UDQ1_9BURK</name>
<dbReference type="Gene3D" id="1.10.10.10">
    <property type="entry name" value="Winged helix-like DNA-binding domain superfamily/Winged helix DNA-binding domain"/>
    <property type="match status" value="1"/>
</dbReference>
<evidence type="ECO:0000256" key="6">
    <source>
        <dbReference type="SAM" id="MobiDB-lite"/>
    </source>
</evidence>
<gene>
    <name evidence="8" type="ORF">H663_010020</name>
</gene>
<dbReference type="GO" id="GO:0003677">
    <property type="term" value="F:DNA binding"/>
    <property type="evidence" value="ECO:0007669"/>
    <property type="project" value="UniProtKB-KW"/>
</dbReference>
<comment type="similarity">
    <text evidence="1">In the C-terminal section; belongs to the class-I pyridoxal-phosphate-dependent aminotransferase family.</text>
</comment>
<keyword evidence="9" id="KW-1185">Reference proteome</keyword>
<dbReference type="EMBL" id="LFYT02000010">
    <property type="protein sequence ID" value="PVE42837.1"/>
    <property type="molecule type" value="Genomic_DNA"/>
</dbReference>
<dbReference type="CDD" id="cd00609">
    <property type="entry name" value="AAT_like"/>
    <property type="match status" value="1"/>
</dbReference>
<keyword evidence="3" id="KW-0805">Transcription regulation</keyword>
<dbReference type="InterPro" id="IPR015424">
    <property type="entry name" value="PyrdxlP-dep_Trfase"/>
</dbReference>
<dbReference type="InterPro" id="IPR036388">
    <property type="entry name" value="WH-like_DNA-bd_sf"/>
</dbReference>
<comment type="caution">
    <text evidence="8">The sequence shown here is derived from an EMBL/GenBank/DDBJ whole genome shotgun (WGS) entry which is preliminary data.</text>
</comment>
<evidence type="ECO:0000313" key="8">
    <source>
        <dbReference type="EMBL" id="PVE42837.1"/>
    </source>
</evidence>
<dbReference type="GO" id="GO:0030170">
    <property type="term" value="F:pyridoxal phosphate binding"/>
    <property type="evidence" value="ECO:0007669"/>
    <property type="project" value="InterPro"/>
</dbReference>
<organism evidence="8 9">
    <name type="scientific">Limnohabitans planktonicus II-D5</name>
    <dbReference type="NCBI Taxonomy" id="1293045"/>
    <lineage>
        <taxon>Bacteria</taxon>
        <taxon>Pseudomonadati</taxon>
        <taxon>Pseudomonadota</taxon>
        <taxon>Betaproteobacteria</taxon>
        <taxon>Burkholderiales</taxon>
        <taxon>Comamonadaceae</taxon>
        <taxon>Limnohabitans</taxon>
    </lineage>
</organism>
<dbReference type="InterPro" id="IPR004839">
    <property type="entry name" value="Aminotransferase_I/II_large"/>
</dbReference>
<keyword evidence="2" id="KW-0663">Pyridoxal phosphate</keyword>
<evidence type="ECO:0000256" key="4">
    <source>
        <dbReference type="ARBA" id="ARBA00023125"/>
    </source>
</evidence>
<dbReference type="CDD" id="cd07377">
    <property type="entry name" value="WHTH_GntR"/>
    <property type="match status" value="1"/>
</dbReference>